<feature type="domain" description="Aldehyde dehydrogenase" evidence="8">
    <location>
        <begin position="22"/>
        <end position="426"/>
    </location>
</feature>
<evidence type="ECO:0000313" key="10">
    <source>
        <dbReference type="Proteomes" id="UP000514713"/>
    </source>
</evidence>
<dbReference type="Pfam" id="PF00171">
    <property type="entry name" value="Aldedh"/>
    <property type="match status" value="1"/>
</dbReference>
<dbReference type="PANTHER" id="PTHR43570:SF16">
    <property type="entry name" value="ALDEHYDE DEHYDROGENASE TYPE III, ISOFORM Q"/>
    <property type="match status" value="1"/>
</dbReference>
<keyword evidence="3" id="KW-0520">NAD</keyword>
<dbReference type="Gene3D" id="3.40.309.10">
    <property type="entry name" value="Aldehyde Dehydrogenase, Chain A, domain 2"/>
    <property type="match status" value="1"/>
</dbReference>
<evidence type="ECO:0000256" key="3">
    <source>
        <dbReference type="ARBA" id="ARBA00023027"/>
    </source>
</evidence>
<evidence type="ECO:0000256" key="2">
    <source>
        <dbReference type="ARBA" id="ARBA00023002"/>
    </source>
</evidence>
<gene>
    <name evidence="9" type="ORF">HUN01_32995</name>
</gene>
<protein>
    <recommendedName>
        <fullName evidence="4">Aldehyde dehydrogenase</fullName>
    </recommendedName>
</protein>
<evidence type="ECO:0000256" key="4">
    <source>
        <dbReference type="PIRNR" id="PIRNR036492"/>
    </source>
</evidence>
<dbReference type="InterPro" id="IPR029510">
    <property type="entry name" value="Ald_DH_CS_GLU"/>
</dbReference>
<evidence type="ECO:0000259" key="8">
    <source>
        <dbReference type="Pfam" id="PF00171"/>
    </source>
</evidence>
<dbReference type="CDD" id="cd07136">
    <property type="entry name" value="ALDH_YwdH-P39616"/>
    <property type="match status" value="1"/>
</dbReference>
<evidence type="ECO:0000256" key="7">
    <source>
        <dbReference type="RuleBase" id="RU003345"/>
    </source>
</evidence>
<dbReference type="AlphaFoldDB" id="A0A7D7QN16"/>
<evidence type="ECO:0000313" key="9">
    <source>
        <dbReference type="EMBL" id="QMS92181.1"/>
    </source>
</evidence>
<dbReference type="Gene3D" id="3.40.605.10">
    <property type="entry name" value="Aldehyde Dehydrogenase, Chain A, domain 1"/>
    <property type="match status" value="1"/>
</dbReference>
<dbReference type="InterPro" id="IPR016160">
    <property type="entry name" value="Ald_DH_CS_CYS"/>
</dbReference>
<dbReference type="InterPro" id="IPR016162">
    <property type="entry name" value="Ald_DH_N"/>
</dbReference>
<organism evidence="9 10">
    <name type="scientific">Nostoc edaphicum CCNP1411</name>
    <dbReference type="NCBI Taxonomy" id="1472755"/>
    <lineage>
        <taxon>Bacteria</taxon>
        <taxon>Bacillati</taxon>
        <taxon>Cyanobacteriota</taxon>
        <taxon>Cyanophyceae</taxon>
        <taxon>Nostocales</taxon>
        <taxon>Nostocaceae</taxon>
        <taxon>Nostoc</taxon>
    </lineage>
</organism>
<dbReference type="InterPro" id="IPR015590">
    <property type="entry name" value="Aldehyde_DH_dom"/>
</dbReference>
<feature type="active site" evidence="5 6">
    <location>
        <position position="211"/>
    </location>
</feature>
<reference evidence="10" key="1">
    <citation type="submission" date="2020-06" db="EMBL/GenBank/DDBJ databases">
        <title>Nostoc edaphicum CCNP1411 genome.</title>
        <authorList>
            <person name="Fidor A."/>
            <person name="Grabski M."/>
            <person name="Gawor J."/>
            <person name="Gromadka R."/>
            <person name="Wegrzyn G."/>
            <person name="Mazur-Marzec H."/>
        </authorList>
    </citation>
    <scope>NUCLEOTIDE SEQUENCE [LARGE SCALE GENOMIC DNA]</scope>
    <source>
        <strain evidence="10">CCNP1411</strain>
    </source>
</reference>
<sequence>MLTQVDYNEIEYQQQFFQTGKTKNLDFRIQQLKILQQAIENNKDNIVQALKADLHKSGFEAYFEIIGVLEEIKYALNNIRAWTKPQKVATPFYQFLSSAQVRSEPLGVILIIGPWNYPFNLMFAPLVGAIAAGNCAILKPSEIAPYTSEVIEKIVHENFDPSFIEVIEGGIETSQELLSQNFDHIFFTGGTEVGKLVMAAAAKNLTPVTLELGGKSPCIVDENIHLEHTAKRIVWGKFFNAGQTCTAPDYLLVNRKIKQDLLTNIKKQIRIFYGDEPSASKSYARVINQKHFRRLSQLLESGNVLVGGETNLENLYIAPTIIDQVSWQDKIMQEEIFGPILPVLEYTDLSEAIALVNRQQKPLALYFFSSNKKNQERILQETVSGGVCINDTVMHLTVPSLPFGGIGTSGMGRYHGKAGFDNFSYQRGILNKSFLIDLKWRYPPYPEKKKH</sequence>
<dbReference type="PANTHER" id="PTHR43570">
    <property type="entry name" value="ALDEHYDE DEHYDROGENASE"/>
    <property type="match status" value="1"/>
</dbReference>
<evidence type="ECO:0000256" key="5">
    <source>
        <dbReference type="PIRSR" id="PIRSR036492-1"/>
    </source>
</evidence>
<dbReference type="InterPro" id="IPR016163">
    <property type="entry name" value="Ald_DH_C"/>
</dbReference>
<comment type="similarity">
    <text evidence="1 4 7">Belongs to the aldehyde dehydrogenase family.</text>
</comment>
<dbReference type="FunFam" id="3.40.605.10:FF:000004">
    <property type="entry name" value="Aldehyde dehydrogenase"/>
    <property type="match status" value="1"/>
</dbReference>
<dbReference type="InterPro" id="IPR016161">
    <property type="entry name" value="Ald_DH/histidinol_DH"/>
</dbReference>
<dbReference type="GO" id="GO:0004029">
    <property type="term" value="F:aldehyde dehydrogenase (NAD+) activity"/>
    <property type="evidence" value="ECO:0007669"/>
    <property type="project" value="TreeGrafter"/>
</dbReference>
<keyword evidence="10" id="KW-1185">Reference proteome</keyword>
<accession>A0A7D7QN16</accession>
<proteinExistence type="inferred from homology"/>
<dbReference type="SUPFAM" id="SSF53720">
    <property type="entry name" value="ALDH-like"/>
    <property type="match status" value="1"/>
</dbReference>
<dbReference type="KEGG" id="ned:HUN01_32995"/>
<dbReference type="InterPro" id="IPR012394">
    <property type="entry name" value="Aldehyde_DH_NAD(P)"/>
</dbReference>
<evidence type="ECO:0000256" key="1">
    <source>
        <dbReference type="ARBA" id="ARBA00009986"/>
    </source>
</evidence>
<evidence type="ECO:0000256" key="6">
    <source>
        <dbReference type="PROSITE-ProRule" id="PRU10007"/>
    </source>
</evidence>
<dbReference type="PROSITE" id="PS00070">
    <property type="entry name" value="ALDEHYDE_DEHYDR_CYS"/>
    <property type="match status" value="1"/>
</dbReference>
<dbReference type="FunFam" id="3.40.309.10:FF:000003">
    <property type="entry name" value="Aldehyde dehydrogenase"/>
    <property type="match status" value="1"/>
</dbReference>
<dbReference type="PIRSF" id="PIRSF036492">
    <property type="entry name" value="ALDH"/>
    <property type="match status" value="1"/>
</dbReference>
<keyword evidence="2 4" id="KW-0560">Oxidoreductase</keyword>
<dbReference type="GO" id="GO:0005737">
    <property type="term" value="C:cytoplasm"/>
    <property type="evidence" value="ECO:0007669"/>
    <property type="project" value="TreeGrafter"/>
</dbReference>
<dbReference type="PROSITE" id="PS00687">
    <property type="entry name" value="ALDEHYDE_DEHYDR_GLU"/>
    <property type="match status" value="1"/>
</dbReference>
<feature type="active site" evidence="5">
    <location>
        <position position="245"/>
    </location>
</feature>
<name>A0A7D7QN16_9NOSO</name>
<dbReference type="Proteomes" id="UP000514713">
    <property type="component" value="Chromosome"/>
</dbReference>
<dbReference type="GO" id="GO:0006081">
    <property type="term" value="P:aldehyde metabolic process"/>
    <property type="evidence" value="ECO:0007669"/>
    <property type="project" value="InterPro"/>
</dbReference>
<dbReference type="EMBL" id="CP054698">
    <property type="protein sequence ID" value="QMS92181.1"/>
    <property type="molecule type" value="Genomic_DNA"/>
</dbReference>
<dbReference type="RefSeq" id="WP_181929693.1">
    <property type="nucleotide sequence ID" value="NZ_CP054698.1"/>
</dbReference>